<feature type="transmembrane region" description="Helical" evidence="9">
    <location>
        <begin position="308"/>
        <end position="331"/>
    </location>
</feature>
<accession>A0ABQ3KVJ6</accession>
<evidence type="ECO:0000256" key="7">
    <source>
        <dbReference type="ARBA" id="ARBA00023136"/>
    </source>
</evidence>
<evidence type="ECO:0000313" key="12">
    <source>
        <dbReference type="Proteomes" id="UP000659697"/>
    </source>
</evidence>
<comment type="caution">
    <text evidence="11">The sequence shown here is derived from an EMBL/GenBank/DDBJ whole genome shotgun (WGS) entry which is preliminary data.</text>
</comment>
<evidence type="ECO:0000256" key="2">
    <source>
        <dbReference type="ARBA" id="ARBA00022448"/>
    </source>
</evidence>
<dbReference type="PANTHER" id="PTHR43163">
    <property type="entry name" value="DIPEPTIDE TRANSPORT SYSTEM PERMEASE PROTEIN DPPB-RELATED"/>
    <property type="match status" value="1"/>
</dbReference>
<evidence type="ECO:0000256" key="4">
    <source>
        <dbReference type="ARBA" id="ARBA00022519"/>
    </source>
</evidence>
<proteinExistence type="inferred from homology"/>
<evidence type="ECO:0000313" key="11">
    <source>
        <dbReference type="EMBL" id="GHG64185.1"/>
    </source>
</evidence>
<keyword evidence="7 9" id="KW-0472">Membrane</keyword>
<dbReference type="InterPro" id="IPR000515">
    <property type="entry name" value="MetI-like"/>
</dbReference>
<evidence type="ECO:0000256" key="3">
    <source>
        <dbReference type="ARBA" id="ARBA00022475"/>
    </source>
</evidence>
<dbReference type="Pfam" id="PF19300">
    <property type="entry name" value="BPD_transp_1_N"/>
    <property type="match status" value="1"/>
</dbReference>
<keyword evidence="6 9" id="KW-1133">Transmembrane helix</keyword>
<keyword evidence="5 9" id="KW-0812">Transmembrane</keyword>
<evidence type="ECO:0000256" key="5">
    <source>
        <dbReference type="ARBA" id="ARBA00022692"/>
    </source>
</evidence>
<evidence type="ECO:0000259" key="10">
    <source>
        <dbReference type="PROSITE" id="PS50928"/>
    </source>
</evidence>
<dbReference type="InterPro" id="IPR035906">
    <property type="entry name" value="MetI-like_sf"/>
</dbReference>
<dbReference type="Proteomes" id="UP000659697">
    <property type="component" value="Unassembled WGS sequence"/>
</dbReference>
<keyword evidence="2 9" id="KW-0813">Transport</keyword>
<dbReference type="Pfam" id="PF00528">
    <property type="entry name" value="BPD_transp_1"/>
    <property type="match status" value="1"/>
</dbReference>
<keyword evidence="12" id="KW-1185">Reference proteome</keyword>
<protein>
    <submittedName>
        <fullName evidence="11">Peptide ABC transporter permease</fullName>
    </submittedName>
</protein>
<feature type="transmembrane region" description="Helical" evidence="9">
    <location>
        <begin position="135"/>
        <end position="163"/>
    </location>
</feature>
<dbReference type="Gene3D" id="1.10.3720.10">
    <property type="entry name" value="MetI-like"/>
    <property type="match status" value="1"/>
</dbReference>
<keyword evidence="3" id="KW-1003">Cell membrane</keyword>
<feature type="transmembrane region" description="Helical" evidence="9">
    <location>
        <begin position="9"/>
        <end position="30"/>
    </location>
</feature>
<dbReference type="SUPFAM" id="SSF161098">
    <property type="entry name" value="MetI-like"/>
    <property type="match status" value="1"/>
</dbReference>
<feature type="transmembrane region" description="Helical" evidence="9">
    <location>
        <begin position="102"/>
        <end position="123"/>
    </location>
</feature>
<organism evidence="11 12">
    <name type="scientific">Alishewanella longhuensis</name>
    <dbReference type="NCBI Taxonomy" id="1091037"/>
    <lineage>
        <taxon>Bacteria</taxon>
        <taxon>Pseudomonadati</taxon>
        <taxon>Pseudomonadota</taxon>
        <taxon>Gammaproteobacteria</taxon>
        <taxon>Alteromonadales</taxon>
        <taxon>Alteromonadaceae</taxon>
        <taxon>Alishewanella</taxon>
    </lineage>
</organism>
<comment type="subcellular location">
    <subcellularLocation>
        <location evidence="1">Cell inner membrane</location>
        <topology evidence="1">Multi-pass membrane protein</topology>
    </subcellularLocation>
    <subcellularLocation>
        <location evidence="9">Cell membrane</location>
        <topology evidence="9">Multi-pass membrane protein</topology>
    </subcellularLocation>
</comment>
<feature type="transmembrane region" description="Helical" evidence="9">
    <location>
        <begin position="267"/>
        <end position="287"/>
    </location>
</feature>
<evidence type="ECO:0000256" key="9">
    <source>
        <dbReference type="RuleBase" id="RU363032"/>
    </source>
</evidence>
<dbReference type="RefSeq" id="WP_189430993.1">
    <property type="nucleotide sequence ID" value="NZ_BNAO01000002.1"/>
</dbReference>
<feature type="transmembrane region" description="Helical" evidence="9">
    <location>
        <begin position="205"/>
        <end position="224"/>
    </location>
</feature>
<dbReference type="CDD" id="cd06261">
    <property type="entry name" value="TM_PBP2"/>
    <property type="match status" value="1"/>
</dbReference>
<evidence type="ECO:0000256" key="6">
    <source>
        <dbReference type="ARBA" id="ARBA00022989"/>
    </source>
</evidence>
<dbReference type="InterPro" id="IPR045621">
    <property type="entry name" value="BPD_transp_1_N"/>
</dbReference>
<gene>
    <name evidence="11" type="ORF">GCM10010919_10570</name>
</gene>
<evidence type="ECO:0000256" key="1">
    <source>
        <dbReference type="ARBA" id="ARBA00004429"/>
    </source>
</evidence>
<dbReference type="EMBL" id="BNAO01000002">
    <property type="protein sequence ID" value="GHG64185.1"/>
    <property type="molecule type" value="Genomic_DNA"/>
</dbReference>
<evidence type="ECO:0000256" key="8">
    <source>
        <dbReference type="ARBA" id="ARBA00024202"/>
    </source>
</evidence>
<comment type="similarity">
    <text evidence="8">Belongs to the binding-protein-dependent transport system permease family. OppBC subfamily.</text>
</comment>
<name>A0ABQ3KVJ6_9ALTE</name>
<keyword evidence="4" id="KW-0997">Cell inner membrane</keyword>
<feature type="domain" description="ABC transmembrane type-1" evidence="10">
    <location>
        <begin position="96"/>
        <end position="324"/>
    </location>
</feature>
<sequence length="338" mass="38103">MIVFLLRRLFLLGTVLFGLSVFAFSLGYLFPGDPLQNFSGMRYIDSTLREQLILQYRLDQPYSAQYLAFLGRILQGDWGLSFASQQPLLKEIWQVLPATLELTAYALLLSFMLGVPLGILAAIKPEGTIGKSISGIALVGYSLPIFWWALLLIMFFSVTLGWLPSGGRLGVLYEVPTITGFMLLDILLSDVSYQHAALWDALRHLTLPTLVLATYPTTVMIRFVRDAMLDVWEQNYIKTAKAKGLNRVQVLYRHGLRNALLPVIRQIGLQFSALITLAMLTEVIFSWPGIGRWLIDSIYQRNFPAIQAGLMIISTLVITINMLTEILHTLFNPLARKY</sequence>
<dbReference type="PANTHER" id="PTHR43163:SF4">
    <property type="entry name" value="PUTRESCINE EXPORT SYSTEM PERMEASE PROTEIN SAPB"/>
    <property type="match status" value="1"/>
</dbReference>
<dbReference type="PROSITE" id="PS50928">
    <property type="entry name" value="ABC_TM1"/>
    <property type="match status" value="1"/>
</dbReference>
<reference evidence="12" key="1">
    <citation type="journal article" date="2019" name="Int. J. Syst. Evol. Microbiol.">
        <title>The Global Catalogue of Microorganisms (GCM) 10K type strain sequencing project: providing services to taxonomists for standard genome sequencing and annotation.</title>
        <authorList>
            <consortium name="The Broad Institute Genomics Platform"/>
            <consortium name="The Broad Institute Genome Sequencing Center for Infectious Disease"/>
            <person name="Wu L."/>
            <person name="Ma J."/>
        </authorList>
    </citation>
    <scope>NUCLEOTIDE SEQUENCE [LARGE SCALE GENOMIC DNA]</scope>
    <source>
        <strain evidence="12">CGMCC 1.7003</strain>
    </source>
</reference>